<dbReference type="Gene3D" id="3.40.640.10">
    <property type="entry name" value="Type I PLP-dependent aspartate aminotransferase-like (Major domain)"/>
    <property type="match status" value="1"/>
</dbReference>
<dbReference type="AlphaFoldDB" id="A0A381Y7W1"/>
<dbReference type="InterPro" id="IPR015421">
    <property type="entry name" value="PyrdxlP-dep_Trfase_major"/>
</dbReference>
<organism evidence="3">
    <name type="scientific">marine metagenome</name>
    <dbReference type="NCBI Taxonomy" id="408172"/>
    <lineage>
        <taxon>unclassified sequences</taxon>
        <taxon>metagenomes</taxon>
        <taxon>ecological metagenomes</taxon>
    </lineage>
</organism>
<sequence length="270" mass="29771">MVRKTAAIGKSTGIDMTEDVLYRPELWSLDPDVLHLNHGSFGACPSRILERHTQLRQQMESNTSRFFEQELPELLETAREALGLFLGAPAQDLVFVDNATTGVSTVLANLDLTDGDRILVTDHGYNACSNAARYFANRASAEIDVINLRFPGSDANEIVEEILGACTARTRLLLIDHITSPTALIMPLEVIIPAVQQRGIQVLVDGAHAPGMLPLRLTELGADYYTGNCHKWMCAPKGTAFLYIRPEHQLKFHPLTISHGMNRPVGDSTR</sequence>
<gene>
    <name evidence="3" type="ORF">METZ01_LOCUS125566</name>
</gene>
<protein>
    <recommendedName>
        <fullName evidence="2">Aminotransferase class V domain-containing protein</fullName>
    </recommendedName>
</protein>
<dbReference type="PANTHER" id="PTHR43092">
    <property type="entry name" value="L-CYSTEINE DESULFHYDRASE"/>
    <property type="match status" value="1"/>
</dbReference>
<feature type="domain" description="Aminotransferase class V" evidence="2">
    <location>
        <begin position="47"/>
        <end position="263"/>
    </location>
</feature>
<evidence type="ECO:0000259" key="2">
    <source>
        <dbReference type="Pfam" id="PF00266"/>
    </source>
</evidence>
<dbReference type="Pfam" id="PF00266">
    <property type="entry name" value="Aminotran_5"/>
    <property type="match status" value="1"/>
</dbReference>
<reference evidence="3" key="1">
    <citation type="submission" date="2018-05" db="EMBL/GenBank/DDBJ databases">
        <authorList>
            <person name="Lanie J.A."/>
            <person name="Ng W.-L."/>
            <person name="Kazmierczak K.M."/>
            <person name="Andrzejewski T.M."/>
            <person name="Davidsen T.M."/>
            <person name="Wayne K.J."/>
            <person name="Tettelin H."/>
            <person name="Glass J.I."/>
            <person name="Rusch D."/>
            <person name="Podicherti R."/>
            <person name="Tsui H.-C.T."/>
            <person name="Winkler M.E."/>
        </authorList>
    </citation>
    <scope>NUCLEOTIDE SEQUENCE</scope>
</reference>
<dbReference type="SUPFAM" id="SSF53383">
    <property type="entry name" value="PLP-dependent transferases"/>
    <property type="match status" value="1"/>
</dbReference>
<keyword evidence="1" id="KW-0663">Pyridoxal phosphate</keyword>
<dbReference type="EMBL" id="UINC01017519">
    <property type="protein sequence ID" value="SVA72712.1"/>
    <property type="molecule type" value="Genomic_DNA"/>
</dbReference>
<name>A0A381Y7W1_9ZZZZ</name>
<accession>A0A381Y7W1</accession>
<dbReference type="InterPro" id="IPR000192">
    <property type="entry name" value="Aminotrans_V_dom"/>
</dbReference>
<dbReference type="InterPro" id="IPR015424">
    <property type="entry name" value="PyrdxlP-dep_Trfase"/>
</dbReference>
<evidence type="ECO:0000313" key="3">
    <source>
        <dbReference type="EMBL" id="SVA72712.1"/>
    </source>
</evidence>
<feature type="non-terminal residue" evidence="3">
    <location>
        <position position="270"/>
    </location>
</feature>
<dbReference type="PANTHER" id="PTHR43092:SF2">
    <property type="entry name" value="HERCYNYLCYSTEINE SULFOXIDE LYASE"/>
    <property type="match status" value="1"/>
</dbReference>
<dbReference type="Gene3D" id="3.90.1150.10">
    <property type="entry name" value="Aspartate Aminotransferase, domain 1"/>
    <property type="match status" value="1"/>
</dbReference>
<dbReference type="InterPro" id="IPR015422">
    <property type="entry name" value="PyrdxlP-dep_Trfase_small"/>
</dbReference>
<evidence type="ECO:0000256" key="1">
    <source>
        <dbReference type="ARBA" id="ARBA00022898"/>
    </source>
</evidence>
<proteinExistence type="predicted"/>